<feature type="transmembrane region" description="Helical" evidence="2">
    <location>
        <begin position="116"/>
        <end position="139"/>
    </location>
</feature>
<dbReference type="STRING" id="100816.A0A175WK52"/>
<reference evidence="4 5" key="1">
    <citation type="journal article" date="2016" name="Genome Announc.">
        <title>Genome Sequence of Madurella mycetomatis mm55, Isolated from a Human Mycetoma Case in Sudan.</title>
        <authorList>
            <person name="Smit S."/>
            <person name="Derks M.F."/>
            <person name="Bervoets S."/>
            <person name="Fahal A."/>
            <person name="van Leeuwen W."/>
            <person name="van Belkum A."/>
            <person name="van de Sande W.W."/>
        </authorList>
    </citation>
    <scope>NUCLEOTIDE SEQUENCE [LARGE SCALE GENOMIC DNA]</scope>
    <source>
        <strain evidence="5">mm55</strain>
    </source>
</reference>
<dbReference type="Pfam" id="PF24802">
    <property type="entry name" value="DUF7703"/>
    <property type="match status" value="1"/>
</dbReference>
<keyword evidence="2" id="KW-1133">Transmembrane helix</keyword>
<comment type="caution">
    <text evidence="4">The sequence shown here is derived from an EMBL/GenBank/DDBJ whole genome shotgun (WGS) entry which is preliminary data.</text>
</comment>
<dbReference type="PANTHER" id="PTHR37013">
    <property type="entry name" value="INTEGRAL MEMBRANE PROTEIN (AFU_ORTHOLOGUE AFUA_1G05950)-RELATED"/>
    <property type="match status" value="1"/>
</dbReference>
<dbReference type="InterPro" id="IPR056120">
    <property type="entry name" value="DUF7703"/>
</dbReference>
<proteinExistence type="predicted"/>
<evidence type="ECO:0000256" key="2">
    <source>
        <dbReference type="SAM" id="Phobius"/>
    </source>
</evidence>
<feature type="region of interest" description="Disordered" evidence="1">
    <location>
        <begin position="365"/>
        <end position="386"/>
    </location>
</feature>
<feature type="compositionally biased region" description="Basic and acidic residues" evidence="1">
    <location>
        <begin position="377"/>
        <end position="386"/>
    </location>
</feature>
<dbReference type="Proteomes" id="UP000078237">
    <property type="component" value="Unassembled WGS sequence"/>
</dbReference>
<keyword evidence="5" id="KW-1185">Reference proteome</keyword>
<keyword evidence="2" id="KW-0472">Membrane</keyword>
<accession>A0A175WK52</accession>
<feature type="transmembrane region" description="Helical" evidence="2">
    <location>
        <begin position="159"/>
        <end position="177"/>
    </location>
</feature>
<feature type="transmembrane region" description="Helical" evidence="2">
    <location>
        <begin position="20"/>
        <end position="44"/>
    </location>
</feature>
<keyword evidence="2" id="KW-0812">Transmembrane</keyword>
<feature type="transmembrane region" description="Helical" evidence="2">
    <location>
        <begin position="198"/>
        <end position="219"/>
    </location>
</feature>
<name>A0A175WK52_9PEZI</name>
<dbReference type="VEuPathDB" id="FungiDB:MMYC01_200244"/>
<feature type="transmembrane region" description="Helical" evidence="2">
    <location>
        <begin position="80"/>
        <end position="104"/>
    </location>
</feature>
<feature type="transmembrane region" description="Helical" evidence="2">
    <location>
        <begin position="51"/>
        <end position="74"/>
    </location>
</feature>
<evidence type="ECO:0000313" key="4">
    <source>
        <dbReference type="EMBL" id="KXX83224.1"/>
    </source>
</evidence>
<protein>
    <recommendedName>
        <fullName evidence="3">DUF7703 domain-containing protein</fullName>
    </recommendedName>
</protein>
<gene>
    <name evidence="4" type="ORF">MMYC01_200244</name>
</gene>
<feature type="compositionally biased region" description="Polar residues" evidence="1">
    <location>
        <begin position="367"/>
        <end position="376"/>
    </location>
</feature>
<dbReference type="PANTHER" id="PTHR37013:SF3">
    <property type="entry name" value="INTEGRAL MEMBRANE PROTEIN (AFU_ORTHOLOGUE AFUA_1G05950)"/>
    <property type="match status" value="1"/>
</dbReference>
<evidence type="ECO:0000313" key="5">
    <source>
        <dbReference type="Proteomes" id="UP000078237"/>
    </source>
</evidence>
<dbReference type="OrthoDB" id="405906at2759"/>
<feature type="region of interest" description="Disordered" evidence="1">
    <location>
        <begin position="284"/>
        <end position="321"/>
    </location>
</feature>
<organism evidence="4 5">
    <name type="scientific">Madurella mycetomatis</name>
    <dbReference type="NCBI Taxonomy" id="100816"/>
    <lineage>
        <taxon>Eukaryota</taxon>
        <taxon>Fungi</taxon>
        <taxon>Dikarya</taxon>
        <taxon>Ascomycota</taxon>
        <taxon>Pezizomycotina</taxon>
        <taxon>Sordariomycetes</taxon>
        <taxon>Sordariomycetidae</taxon>
        <taxon>Sordariales</taxon>
        <taxon>Sordariales incertae sedis</taxon>
        <taxon>Madurella</taxon>
    </lineage>
</organism>
<feature type="domain" description="DUF7703" evidence="3">
    <location>
        <begin position="20"/>
        <end position="255"/>
    </location>
</feature>
<sequence>MAPADNGISRDSVPTGSTLIAIIVFISLAFYNVVELSFIILATFKRRRGLYFWSFVVATWGIAPYGLGFLLKALGVPVAGWFYVTLIVVGWCCMVTGQSVVLYSRLHIVLRNEFRLRLVLGMIVVNAIVGHVPIIVMVYGANSSNPQPFVGPYSIYERVQVTLFFLQETIISAIYIHETLGIARTRKRCGIGGNTRRLTTHLIVVNIIVVLLDITILGLEYASLYDLQTAYKALVYSVKLKLEFSILNRLVELTQGGHSGHGSSYLRTAVDGAGMPMDTFEGERQNKNKKAGSNMGNTVHVRSGAGAGAGAGNGTDDAKPTGASVVMTTEITVHSNRVHSDFDGEGELESIGERSAVTTDWAVEGTMGQTRAPSNSSERHIVETRY</sequence>
<dbReference type="AlphaFoldDB" id="A0A175WK52"/>
<dbReference type="EMBL" id="LCTW02000002">
    <property type="protein sequence ID" value="KXX83224.1"/>
    <property type="molecule type" value="Genomic_DNA"/>
</dbReference>
<evidence type="ECO:0000256" key="1">
    <source>
        <dbReference type="SAM" id="MobiDB-lite"/>
    </source>
</evidence>
<evidence type="ECO:0000259" key="3">
    <source>
        <dbReference type="Pfam" id="PF24802"/>
    </source>
</evidence>